<dbReference type="InterPro" id="IPR003593">
    <property type="entry name" value="AAA+_ATPase"/>
</dbReference>
<evidence type="ECO:0000256" key="3">
    <source>
        <dbReference type="ARBA" id="ARBA00022741"/>
    </source>
</evidence>
<sequence>MNAPTARDALAMTEPVTADDAPVDLVIDRAAKTFRTAQGPVTALDGLSLKVPRGAFVALIGPSGCGKSTLLRMVAGLEQPDDGGAVLVRGKHPEQFRKEGELGIAFQDPALLPWRSVFANVAFPLQILGRPVARHADAIRGLIELVGLKGHEDALPAELSGGMRQRVAIARALVTDPSVLLLDEPFGALDQILRRTMNMELQRIWAARRTTTLLVTHGIDEAVFLADTVVVMHARPGRIAEVVTVPFPRPRTPELFGRPEFHALCDRLAGILHGEGGR</sequence>
<gene>
    <name evidence="6" type="ORF">EDD54_0417</name>
</gene>
<dbReference type="PANTHER" id="PTHR42788:SF13">
    <property type="entry name" value="ALIPHATIC SULFONATES IMPORT ATP-BINDING PROTEIN SSUB"/>
    <property type="match status" value="1"/>
</dbReference>
<dbReference type="GO" id="GO:0005524">
    <property type="term" value="F:ATP binding"/>
    <property type="evidence" value="ECO:0007669"/>
    <property type="project" value="UniProtKB-KW"/>
</dbReference>
<dbReference type="Proteomes" id="UP000294547">
    <property type="component" value="Unassembled WGS sequence"/>
</dbReference>
<organism evidence="6 7">
    <name type="scientific">Oharaeibacter diazotrophicus</name>
    <dbReference type="NCBI Taxonomy" id="1920512"/>
    <lineage>
        <taxon>Bacteria</taxon>
        <taxon>Pseudomonadati</taxon>
        <taxon>Pseudomonadota</taxon>
        <taxon>Alphaproteobacteria</taxon>
        <taxon>Hyphomicrobiales</taxon>
        <taxon>Pleomorphomonadaceae</taxon>
        <taxon>Oharaeibacter</taxon>
    </lineage>
</organism>
<dbReference type="CDD" id="cd03293">
    <property type="entry name" value="ABC_NrtD_SsuB_transporters"/>
    <property type="match status" value="1"/>
</dbReference>
<dbReference type="GO" id="GO:0016887">
    <property type="term" value="F:ATP hydrolysis activity"/>
    <property type="evidence" value="ECO:0007669"/>
    <property type="project" value="InterPro"/>
</dbReference>
<dbReference type="SMART" id="SM00382">
    <property type="entry name" value="AAA"/>
    <property type="match status" value="1"/>
</dbReference>
<evidence type="ECO:0000313" key="6">
    <source>
        <dbReference type="EMBL" id="TDP86539.1"/>
    </source>
</evidence>
<dbReference type="InterPro" id="IPR017871">
    <property type="entry name" value="ABC_transporter-like_CS"/>
</dbReference>
<evidence type="ECO:0000259" key="5">
    <source>
        <dbReference type="PROSITE" id="PS50893"/>
    </source>
</evidence>
<comment type="caution">
    <text evidence="6">The sequence shown here is derived from an EMBL/GenBank/DDBJ whole genome shotgun (WGS) entry which is preliminary data.</text>
</comment>
<dbReference type="PANTHER" id="PTHR42788">
    <property type="entry name" value="TAURINE IMPORT ATP-BINDING PROTEIN-RELATED"/>
    <property type="match status" value="1"/>
</dbReference>
<dbReference type="InterPro" id="IPR050166">
    <property type="entry name" value="ABC_transporter_ATP-bind"/>
</dbReference>
<dbReference type="EMBL" id="SNXY01000006">
    <property type="protein sequence ID" value="TDP86539.1"/>
    <property type="molecule type" value="Genomic_DNA"/>
</dbReference>
<dbReference type="RefSeq" id="WP_126537038.1">
    <property type="nucleotide sequence ID" value="NZ_BSPM01000008.1"/>
</dbReference>
<comment type="similarity">
    <text evidence="1">Belongs to the ABC transporter superfamily.</text>
</comment>
<keyword evidence="7" id="KW-1185">Reference proteome</keyword>
<dbReference type="SUPFAM" id="SSF52540">
    <property type="entry name" value="P-loop containing nucleoside triphosphate hydrolases"/>
    <property type="match status" value="1"/>
</dbReference>
<dbReference type="InterPro" id="IPR027417">
    <property type="entry name" value="P-loop_NTPase"/>
</dbReference>
<dbReference type="PROSITE" id="PS50893">
    <property type="entry name" value="ABC_TRANSPORTER_2"/>
    <property type="match status" value="1"/>
</dbReference>
<feature type="domain" description="ABC transporter" evidence="5">
    <location>
        <begin position="28"/>
        <end position="259"/>
    </location>
</feature>
<dbReference type="InterPro" id="IPR003439">
    <property type="entry name" value="ABC_transporter-like_ATP-bd"/>
</dbReference>
<evidence type="ECO:0000256" key="2">
    <source>
        <dbReference type="ARBA" id="ARBA00022448"/>
    </source>
</evidence>
<dbReference type="Gene3D" id="3.40.50.300">
    <property type="entry name" value="P-loop containing nucleotide triphosphate hydrolases"/>
    <property type="match status" value="1"/>
</dbReference>
<evidence type="ECO:0000256" key="4">
    <source>
        <dbReference type="ARBA" id="ARBA00022840"/>
    </source>
</evidence>
<dbReference type="OrthoDB" id="9807242at2"/>
<name>A0A4R6RJ18_9HYPH</name>
<dbReference type="AlphaFoldDB" id="A0A4R6RJ18"/>
<protein>
    <submittedName>
        <fullName evidence="6">NitT/TauT family transport system ATP-binding protein</fullName>
    </submittedName>
</protein>
<evidence type="ECO:0000256" key="1">
    <source>
        <dbReference type="ARBA" id="ARBA00005417"/>
    </source>
</evidence>
<keyword evidence="4 6" id="KW-0067">ATP-binding</keyword>
<reference evidence="6 7" key="1">
    <citation type="submission" date="2019-03" db="EMBL/GenBank/DDBJ databases">
        <title>Genomic Encyclopedia of Type Strains, Phase IV (KMG-IV): sequencing the most valuable type-strain genomes for metagenomic binning, comparative biology and taxonomic classification.</title>
        <authorList>
            <person name="Goeker M."/>
        </authorList>
    </citation>
    <scope>NUCLEOTIDE SEQUENCE [LARGE SCALE GENOMIC DNA]</scope>
    <source>
        <strain evidence="6 7">DSM 102969</strain>
    </source>
</reference>
<proteinExistence type="inferred from homology"/>
<dbReference type="PROSITE" id="PS00211">
    <property type="entry name" value="ABC_TRANSPORTER_1"/>
    <property type="match status" value="1"/>
</dbReference>
<dbReference type="Pfam" id="PF00005">
    <property type="entry name" value="ABC_tran"/>
    <property type="match status" value="1"/>
</dbReference>
<keyword evidence="3" id="KW-0547">Nucleotide-binding</keyword>
<keyword evidence="2" id="KW-0813">Transport</keyword>
<evidence type="ECO:0000313" key="7">
    <source>
        <dbReference type="Proteomes" id="UP000294547"/>
    </source>
</evidence>
<accession>A0A4R6RJ18</accession>